<dbReference type="AlphaFoldDB" id="A0A9Q8URV3"/>
<gene>
    <name evidence="2" type="ORF">CLAFUR5_10683</name>
</gene>
<accession>A0A9Q8URV3</accession>
<organism evidence="2 3">
    <name type="scientific">Passalora fulva</name>
    <name type="common">Tomato leaf mold</name>
    <name type="synonym">Cladosporium fulvum</name>
    <dbReference type="NCBI Taxonomy" id="5499"/>
    <lineage>
        <taxon>Eukaryota</taxon>
        <taxon>Fungi</taxon>
        <taxon>Dikarya</taxon>
        <taxon>Ascomycota</taxon>
        <taxon>Pezizomycotina</taxon>
        <taxon>Dothideomycetes</taxon>
        <taxon>Dothideomycetidae</taxon>
        <taxon>Mycosphaerellales</taxon>
        <taxon>Mycosphaerellaceae</taxon>
        <taxon>Fulvia</taxon>
    </lineage>
</organism>
<dbReference type="PANTHER" id="PTHR40788:SF2">
    <property type="entry name" value="CLR5 DOMAIN-CONTAINING PROTEIN"/>
    <property type="match status" value="1"/>
</dbReference>
<reference evidence="2" key="2">
    <citation type="journal article" date="2022" name="Microb. Genom.">
        <title>A chromosome-scale genome assembly of the tomato pathogen Cladosporium fulvum reveals a compartmentalized genome architecture and the presence of a dispensable chromosome.</title>
        <authorList>
            <person name="Zaccaron A.Z."/>
            <person name="Chen L.H."/>
            <person name="Samaras A."/>
            <person name="Stergiopoulos I."/>
        </authorList>
    </citation>
    <scope>NUCLEOTIDE SEQUENCE</scope>
    <source>
        <strain evidence="2">Race5_Kim</strain>
    </source>
</reference>
<dbReference type="GeneID" id="71990561"/>
<reference evidence="2" key="1">
    <citation type="submission" date="2021-12" db="EMBL/GenBank/DDBJ databases">
        <authorList>
            <person name="Zaccaron A."/>
            <person name="Stergiopoulos I."/>
        </authorList>
    </citation>
    <scope>NUCLEOTIDE SEQUENCE</scope>
    <source>
        <strain evidence="2">Race5_Kim</strain>
    </source>
</reference>
<evidence type="ECO:0000256" key="1">
    <source>
        <dbReference type="SAM" id="MobiDB-lite"/>
    </source>
</evidence>
<dbReference type="EMBL" id="CP090169">
    <property type="protein sequence ID" value="UJO20125.1"/>
    <property type="molecule type" value="Genomic_DNA"/>
</dbReference>
<feature type="region of interest" description="Disordered" evidence="1">
    <location>
        <begin position="833"/>
        <end position="857"/>
    </location>
</feature>
<protein>
    <submittedName>
        <fullName evidence="2">Uncharacterized protein</fullName>
    </submittedName>
</protein>
<dbReference type="PANTHER" id="PTHR40788">
    <property type="entry name" value="CLR5 DOMAIN-CONTAINING PROTEIN-RELATED"/>
    <property type="match status" value="1"/>
</dbReference>
<dbReference type="Proteomes" id="UP000756132">
    <property type="component" value="Chromosome 7"/>
</dbReference>
<evidence type="ECO:0000313" key="3">
    <source>
        <dbReference type="Proteomes" id="UP000756132"/>
    </source>
</evidence>
<dbReference type="OrthoDB" id="2922289at2759"/>
<dbReference type="RefSeq" id="XP_047764491.1">
    <property type="nucleotide sequence ID" value="XM_047909831.1"/>
</dbReference>
<evidence type="ECO:0000313" key="2">
    <source>
        <dbReference type="EMBL" id="UJO20125.1"/>
    </source>
</evidence>
<name>A0A9Q8URV3_PASFU</name>
<dbReference type="KEGG" id="ffu:CLAFUR5_10683"/>
<feature type="region of interest" description="Disordered" evidence="1">
    <location>
        <begin position="102"/>
        <end position="122"/>
    </location>
</feature>
<proteinExistence type="predicted"/>
<keyword evidence="3" id="KW-1185">Reference proteome</keyword>
<sequence>MVTPDADSFRCISKAIKDFLEVPWPQGRKNTSWFLKATECRSRLASLWEAMRQEIDRNEQVAGHPSPDRLLAKIQFDSAPSHIVRVEQERQECELRTAADAAAATARRTADPGTVTALSSDRDEVRPVRRKLTKAKAARLAHNLSDKTNELAIGAATTENSPTPSLPPIPVKHETLGLFNKMFPDGDAETKSDVRWDVFVQAMADAGFVATDASGSAVNFSSDGQGRIVFHRPHPDPVIDLVMLHTMGRRLSKSFGWCAGRFVLRGKNEITTVTAVTAKSCIMDNQAGPVEHLSIKALRNSKLIEYVDGLGTHLEPDQRIVCAPPLDFHEHCDICSSHYRPLEWQSDTTRAYAGILSDDTARALIEAHLADVESSRNHLQGMLQSYGDIISRRWEKKSQDYRKQKVRHALSSAFAESSSTTIISDYSDDLDAFRGTRWASLWRSSARGDRWPLMEWLNIGDFCKDKTMLLSLLHVRTAHHNSSWIVNDTRATAQTFRYSRFPTLFNGRTVKMCGDDIGELLNDWDQNLMHSFARMGFPRALMTLQTQQRLMVVLCLLVDSLVDGAIANGNTRWQVLVNNGLHPASQDGPWSSYTNPTFAAPLLFDPERMLREAVARREHVLDELWLMQTDPPYMHLVVSSRKKHFKSLKQDVSNEALWSRVALTMTAELCSRVTEWAEVIHGLEKVNETFQSGNITIGAAVESTVEQALYNLGDILHARLGSQTRTFYSMLPSSAQLRASFWFFEANGVLRHRARIAPPSTQKGTKLLELVELLNNAMKDTTAVRARPVFRLLEHELQQQNMLDARLYEQLSDMILTAELFVARRWSQHGQPAPRISIVTDEPGQESGERQRQQSAGGEFHTTGLVGFCPQAKRRLSSAFKGFHATPWPRGTRDLIWLQKAEKCRVRLRELWDVVREETIEVWQGLGPFDLVEAITAAFSFDKEMRHLESLEVERQKCKATNDERKAAAATAATTDQGPIQWNWGSSEGIRPKQRKQTKARVVRNSVADLSDGLDNPNLDGAIEGAHEKPTKSLPVIYVKQETLNMFNRMYAHDDAPTKAKNVRWSTFVQAMAEAGLLAADASGSAVSFESVDGGGRIVFHKPHPDSTIDPIMLRAMGKRLRKWFGWDANRFALRDK</sequence>